<proteinExistence type="predicted"/>
<sequence>MVLGYLRDREVVIGYDGVERRKRTSKGCIQGCTAGPTFWNLILDSLLRELGELGVYVQAFADDVVLMFSGQSASSIEEEANRDLACVHCWEVINKLRFASSKTNSVLLTKKLKYDDPVVHINCDQISLIGQIRLLDLTIDRKLTFIPHVVNACKKTANVYKELSRAPRAKWGLSLEVIRTVCFAVIEPKVLYASCAWAPVTRKLGVRKMLNAVQRSVVLKACRAHRTVSLYSALILSTVLPLDIRVREAA</sequence>
<reference evidence="2 3" key="1">
    <citation type="journal article" date="2019" name="Commun. Biol.">
        <title>The bagworm genome reveals a unique fibroin gene that provides high tensile strength.</title>
        <authorList>
            <person name="Kono N."/>
            <person name="Nakamura H."/>
            <person name="Ohtoshi R."/>
            <person name="Tomita M."/>
            <person name="Numata K."/>
            <person name="Arakawa K."/>
        </authorList>
    </citation>
    <scope>NUCLEOTIDE SEQUENCE [LARGE SCALE GENOMIC DNA]</scope>
</reference>
<evidence type="ECO:0000259" key="1">
    <source>
        <dbReference type="Pfam" id="PF00078"/>
    </source>
</evidence>
<dbReference type="Proteomes" id="UP000299102">
    <property type="component" value="Unassembled WGS sequence"/>
</dbReference>
<evidence type="ECO:0000313" key="2">
    <source>
        <dbReference type="EMBL" id="GBP24875.1"/>
    </source>
</evidence>
<gene>
    <name evidence="2" type="ORF">EVAR_14209_1</name>
</gene>
<protein>
    <submittedName>
        <fullName evidence="2">115 kDa protein in type-1 retrotransposable element R1DM</fullName>
    </submittedName>
</protein>
<feature type="domain" description="Reverse transcriptase" evidence="1">
    <location>
        <begin position="17"/>
        <end position="114"/>
    </location>
</feature>
<dbReference type="EMBL" id="BGZK01000166">
    <property type="protein sequence ID" value="GBP24875.1"/>
    <property type="molecule type" value="Genomic_DNA"/>
</dbReference>
<dbReference type="Pfam" id="PF00078">
    <property type="entry name" value="RVT_1"/>
    <property type="match status" value="1"/>
</dbReference>
<evidence type="ECO:0000313" key="3">
    <source>
        <dbReference type="Proteomes" id="UP000299102"/>
    </source>
</evidence>
<name>A0A4C1UEK3_EUMVA</name>
<organism evidence="2 3">
    <name type="scientific">Eumeta variegata</name>
    <name type="common">Bagworm moth</name>
    <name type="synonym">Eumeta japonica</name>
    <dbReference type="NCBI Taxonomy" id="151549"/>
    <lineage>
        <taxon>Eukaryota</taxon>
        <taxon>Metazoa</taxon>
        <taxon>Ecdysozoa</taxon>
        <taxon>Arthropoda</taxon>
        <taxon>Hexapoda</taxon>
        <taxon>Insecta</taxon>
        <taxon>Pterygota</taxon>
        <taxon>Neoptera</taxon>
        <taxon>Endopterygota</taxon>
        <taxon>Lepidoptera</taxon>
        <taxon>Glossata</taxon>
        <taxon>Ditrysia</taxon>
        <taxon>Tineoidea</taxon>
        <taxon>Psychidae</taxon>
        <taxon>Oiketicinae</taxon>
        <taxon>Eumeta</taxon>
    </lineage>
</organism>
<dbReference type="OrthoDB" id="2507389at2759"/>
<accession>A0A4C1UEK3</accession>
<dbReference type="InterPro" id="IPR000477">
    <property type="entry name" value="RT_dom"/>
</dbReference>
<comment type="caution">
    <text evidence="2">The sequence shown here is derived from an EMBL/GenBank/DDBJ whole genome shotgun (WGS) entry which is preliminary data.</text>
</comment>
<keyword evidence="3" id="KW-1185">Reference proteome</keyword>
<dbReference type="AlphaFoldDB" id="A0A4C1UEK3"/>